<reference evidence="3" key="1">
    <citation type="submission" date="2017-11" db="EMBL/GenBank/DDBJ databases">
        <authorList>
            <person name="Kuznetsova I."/>
            <person name="Sazanova A."/>
            <person name="Chirak E."/>
            <person name="Safronova V."/>
            <person name="Willems A."/>
        </authorList>
    </citation>
    <scope>NUCLEOTIDE SEQUENCE [LARGE SCALE GENOMIC DNA]</scope>
    <source>
        <strain evidence="3">CCBAU 03422</strain>
    </source>
</reference>
<dbReference type="GO" id="GO:0019700">
    <property type="term" value="P:organic phosphonate catabolic process"/>
    <property type="evidence" value="ECO:0007669"/>
    <property type="project" value="InterPro"/>
</dbReference>
<dbReference type="Pfam" id="PF01979">
    <property type="entry name" value="Amidohydro_1"/>
    <property type="match status" value="1"/>
</dbReference>
<proteinExistence type="predicted"/>
<dbReference type="PANTHER" id="PTHR43135:SF3">
    <property type="entry name" value="ALPHA-D-RIBOSE 1-METHYLPHOSPHONATE 5-TRIPHOSPHATE DIPHOSPHATASE"/>
    <property type="match status" value="1"/>
</dbReference>
<dbReference type="NCBIfam" id="NF011990">
    <property type="entry name" value="PRK15446.2-6"/>
    <property type="match status" value="1"/>
</dbReference>
<comment type="caution">
    <text evidence="2">The sequence shown here is derived from an EMBL/GenBank/DDBJ whole genome shotgun (WGS) entry which is preliminary data.</text>
</comment>
<dbReference type="InterPro" id="IPR032466">
    <property type="entry name" value="Metal_Hydrolase"/>
</dbReference>
<dbReference type="PIRSF" id="PIRSF038971">
    <property type="entry name" value="PhnM"/>
    <property type="match status" value="1"/>
</dbReference>
<sequence length="386" mass="41307">MSLPMPSTNQIASLEFTNARIVTPTEIVHGTLRVDGETIVSVEQGGRASPAAIDCNGDYLLPGLIDVHTDHIEKHAVPRPRVFWPTTSAILNYDAAIISAGVTTVFDSLCVGAAGKPFRKRILPELIQGLHATGAAGLLKAEHLLHLRCDLFDPDLEEDLESFIDDPSLRFITLMDDSAPRRSDDYYRRVQRERGETDAEEIENRLQASHANDPTTAARIRPWIVKLARERGIVVANHDDASAGHVKEAVELGISLIEFAITEEAAVAAHGAGMTVIAGGANVVNGGSHFGGVSAEDLVRRGIASILCSDYVPASLLQAVFRIAGNDGGPSLSEAVALVTANPAKTFGLDDRGAISAGKRADIVRVSTFDGEPLVSSVWRQGRQVF</sequence>
<gene>
    <name evidence="2" type="ORF">CU103_29280</name>
</gene>
<dbReference type="PANTHER" id="PTHR43135">
    <property type="entry name" value="ALPHA-D-RIBOSE 1-METHYLPHOSPHONATE 5-TRIPHOSPHATE DIPHOSPHATASE"/>
    <property type="match status" value="1"/>
</dbReference>
<dbReference type="NCBIfam" id="NF011984">
    <property type="entry name" value="PRK15446.1-5"/>
    <property type="match status" value="1"/>
</dbReference>
<dbReference type="OrthoDB" id="9785413at2"/>
<dbReference type="EMBL" id="PGGM01000021">
    <property type="protein sequence ID" value="PSH56501.1"/>
    <property type="molecule type" value="Genomic_DNA"/>
</dbReference>
<dbReference type="Proteomes" id="UP000241764">
    <property type="component" value="Unassembled WGS sequence"/>
</dbReference>
<keyword evidence="3" id="KW-1185">Reference proteome</keyword>
<dbReference type="Gene3D" id="3.20.20.140">
    <property type="entry name" value="Metal-dependent hydrolases"/>
    <property type="match status" value="1"/>
</dbReference>
<dbReference type="SUPFAM" id="SSF51338">
    <property type="entry name" value="Composite domain of metallo-dependent hydrolases"/>
    <property type="match status" value="1"/>
</dbReference>
<dbReference type="InterPro" id="IPR012696">
    <property type="entry name" value="PhnM"/>
</dbReference>
<dbReference type="InterPro" id="IPR006680">
    <property type="entry name" value="Amidohydro-rel"/>
</dbReference>
<evidence type="ECO:0000313" key="3">
    <source>
        <dbReference type="Proteomes" id="UP000241764"/>
    </source>
</evidence>
<evidence type="ECO:0000313" key="2">
    <source>
        <dbReference type="EMBL" id="PSH56501.1"/>
    </source>
</evidence>
<evidence type="ECO:0000259" key="1">
    <source>
        <dbReference type="Pfam" id="PF01979"/>
    </source>
</evidence>
<dbReference type="InterPro" id="IPR051781">
    <property type="entry name" value="Metallo-dep_Hydrolase"/>
</dbReference>
<dbReference type="AlphaFoldDB" id="A0A2P7AQJ8"/>
<organism evidence="2 3">
    <name type="scientific">Phyllobacterium sophorae</name>
    <dbReference type="NCBI Taxonomy" id="1520277"/>
    <lineage>
        <taxon>Bacteria</taxon>
        <taxon>Pseudomonadati</taxon>
        <taxon>Pseudomonadota</taxon>
        <taxon>Alphaproteobacteria</taxon>
        <taxon>Hyphomicrobiales</taxon>
        <taxon>Phyllobacteriaceae</taxon>
        <taxon>Phyllobacterium</taxon>
    </lineage>
</organism>
<dbReference type="GO" id="GO:0016810">
    <property type="term" value="F:hydrolase activity, acting on carbon-nitrogen (but not peptide) bonds"/>
    <property type="evidence" value="ECO:0007669"/>
    <property type="project" value="InterPro"/>
</dbReference>
<dbReference type="RefSeq" id="WP_106667562.1">
    <property type="nucleotide sequence ID" value="NZ_PGGM01000021.1"/>
</dbReference>
<dbReference type="SUPFAM" id="SSF51556">
    <property type="entry name" value="Metallo-dependent hydrolases"/>
    <property type="match status" value="1"/>
</dbReference>
<name>A0A2P7AQJ8_9HYPH</name>
<dbReference type="Gene3D" id="2.30.40.10">
    <property type="entry name" value="Urease, subunit C, domain 1"/>
    <property type="match status" value="2"/>
</dbReference>
<protein>
    <submittedName>
        <fullName evidence="2">Alpha-D-ribose 1-methylphosphonate 5-triphosphate diphosphatase</fullName>
    </submittedName>
</protein>
<accession>A0A2P7AQJ8</accession>
<dbReference type="InterPro" id="IPR011059">
    <property type="entry name" value="Metal-dep_hydrolase_composite"/>
</dbReference>
<feature type="domain" description="Amidohydrolase-related" evidence="1">
    <location>
        <begin position="59"/>
        <end position="382"/>
    </location>
</feature>